<dbReference type="AlphaFoldDB" id="A0A7X2J072"/>
<comment type="caution">
    <text evidence="2">The sequence shown here is derived from an EMBL/GenBank/DDBJ whole genome shotgun (WGS) entry which is preliminary data.</text>
</comment>
<dbReference type="Proteomes" id="UP000448867">
    <property type="component" value="Unassembled WGS sequence"/>
</dbReference>
<dbReference type="RefSeq" id="WP_154308022.1">
    <property type="nucleotide sequence ID" value="NZ_WKKI01000022.1"/>
</dbReference>
<dbReference type="OrthoDB" id="2677990at2"/>
<proteinExistence type="predicted"/>
<reference evidence="2 3" key="1">
    <citation type="submission" date="2019-11" db="EMBL/GenBank/DDBJ databases">
        <title>Bacillus lacus genome.</title>
        <authorList>
            <person name="Allen C.J."/>
            <person name="Newman J.D."/>
        </authorList>
    </citation>
    <scope>NUCLEOTIDE SEQUENCE [LARGE SCALE GENOMIC DNA]</scope>
    <source>
        <strain evidence="2 3">KCTC 33946</strain>
    </source>
</reference>
<keyword evidence="3" id="KW-1185">Reference proteome</keyword>
<sequence>MFDYKHEINLFFYESEKSSIFVFLYTVAYYGLTFLSLIAMSSVFALFSIVSKSTTSAIGFGMGFLLSSIVYPTIFNMAGFSSPFILFSSLPMIQYQGIALMLASKAVFYFNLAVLLTYIIVANSFMIYFTNKKDFFY</sequence>
<evidence type="ECO:0000313" key="2">
    <source>
        <dbReference type="EMBL" id="MRX72869.1"/>
    </source>
</evidence>
<gene>
    <name evidence="2" type="ORF">GJU40_12030</name>
</gene>
<feature type="transmembrane region" description="Helical" evidence="1">
    <location>
        <begin position="20"/>
        <end position="50"/>
    </location>
</feature>
<accession>A0A7X2J072</accession>
<dbReference type="EMBL" id="WKKI01000022">
    <property type="protein sequence ID" value="MRX72869.1"/>
    <property type="molecule type" value="Genomic_DNA"/>
</dbReference>
<evidence type="ECO:0000313" key="3">
    <source>
        <dbReference type="Proteomes" id="UP000448867"/>
    </source>
</evidence>
<keyword evidence="1" id="KW-1133">Transmembrane helix</keyword>
<keyword evidence="1" id="KW-0472">Membrane</keyword>
<organism evidence="2 3">
    <name type="scientific">Metabacillus lacus</name>
    <dbReference type="NCBI Taxonomy" id="1983721"/>
    <lineage>
        <taxon>Bacteria</taxon>
        <taxon>Bacillati</taxon>
        <taxon>Bacillota</taxon>
        <taxon>Bacilli</taxon>
        <taxon>Bacillales</taxon>
        <taxon>Bacillaceae</taxon>
        <taxon>Metabacillus</taxon>
    </lineage>
</organism>
<evidence type="ECO:0000256" key="1">
    <source>
        <dbReference type="SAM" id="Phobius"/>
    </source>
</evidence>
<protein>
    <submittedName>
        <fullName evidence="2">Uncharacterized protein</fullName>
    </submittedName>
</protein>
<feature type="transmembrane region" description="Helical" evidence="1">
    <location>
        <begin position="106"/>
        <end position="129"/>
    </location>
</feature>
<keyword evidence="1" id="KW-0812">Transmembrane</keyword>
<name>A0A7X2J072_9BACI</name>
<feature type="transmembrane region" description="Helical" evidence="1">
    <location>
        <begin position="62"/>
        <end position="86"/>
    </location>
</feature>